<sequence length="584" mass="64687">MAQQDDSWSSCKRPAEVVRLRRKRARSVAESPGPSGSSPASGLSSATPSLHSQSTSRGKRRNPFLTWDNTVSRPKKVLVEDCENVCTFIKLMSAEKTSGDRRSGPPGDSSAEKSLSEDNPLLETEEQHTDNLLFKNPLTITPVSIAPVSCAEYPADWSLKTRVIFTSPASLSWTGQLKAQEEALGLSNSCRAKFTILPHNLQEPRSWSDVRSAFQQSLVYWQHPSLPWLSLFPRINAEKNFSGKNMPWTQDEAVHESLVKEWSVSLSSLYSLLKVGLCPYFYVCSYQFTVLFKAAGLAGSDCITALISPTTRGLREAMKAEGVEFSLPLLKERRRISEQHKSIQKGEEETENENKDFLQVDEDYQNWDEEDDGYSQGEDDSLSWLKEIGIQDKLRQPECINIQLQKEAPTLSLDHKPESAVCVEGSNSFNLINFLINWKSVVAAAGSQTGLPPTLLAPTAFRGATMNVLKGRSVNVKNLVDCTYQNISSLELTGPILPSSLHAITTLLQTAQKGNFSAALYTHTPTAVMNIETYRKRCGKAVGDLTHCGLPPASINHLQQPSTLGKATLTHITMNNYNYTWKIG</sequence>
<proteinExistence type="inferred from homology"/>
<name>M3ZQC5_XIPMA</name>
<feature type="region of interest" description="Disordered" evidence="5">
    <location>
        <begin position="95"/>
        <end position="117"/>
    </location>
</feature>
<evidence type="ECO:0000256" key="1">
    <source>
        <dbReference type="ARBA" id="ARBA00004123"/>
    </source>
</evidence>
<feature type="compositionally biased region" description="Polar residues" evidence="5">
    <location>
        <begin position="1"/>
        <end position="10"/>
    </location>
</feature>
<evidence type="ECO:0000256" key="3">
    <source>
        <dbReference type="ARBA" id="ARBA00023242"/>
    </source>
</evidence>
<dbReference type="KEGG" id="xma:102235502"/>
<dbReference type="GO" id="GO:0005634">
    <property type="term" value="C:nucleus"/>
    <property type="evidence" value="ECO:0007669"/>
    <property type="project" value="UniProtKB-SubCell"/>
</dbReference>
<accession>M3ZQC5</accession>
<reference evidence="7" key="2">
    <citation type="journal article" date="2013" name="Nat. Genet.">
        <title>The genome of the platyfish, Xiphophorus maculatus, provides insights into evolutionary adaptation and several complex traits.</title>
        <authorList>
            <person name="Schartl M."/>
            <person name="Walter R.B."/>
            <person name="Shen Y."/>
            <person name="Garcia T."/>
            <person name="Catchen J."/>
            <person name="Amores A."/>
            <person name="Braasch I."/>
            <person name="Chalopin D."/>
            <person name="Volff J.N."/>
            <person name="Lesch K.P."/>
            <person name="Bisazza A."/>
            <person name="Minx P."/>
            <person name="Hillier L."/>
            <person name="Wilson R.K."/>
            <person name="Fuerstenberg S."/>
            <person name="Boore J."/>
            <person name="Searle S."/>
            <person name="Postlethwait J.H."/>
            <person name="Warren W.C."/>
        </authorList>
    </citation>
    <scope>NUCLEOTIDE SEQUENCE [LARGE SCALE GENOMIC DNA]</scope>
    <source>
        <strain evidence="7">JP 163 A</strain>
    </source>
</reference>
<dbReference type="GeneID" id="102235502"/>
<dbReference type="RefSeq" id="XP_005807466.1">
    <property type="nucleotide sequence ID" value="XM_005807409.2"/>
</dbReference>
<reference evidence="7" key="1">
    <citation type="submission" date="2012-01" db="EMBL/GenBank/DDBJ databases">
        <authorList>
            <person name="Walter R."/>
            <person name="Schartl M."/>
            <person name="Warren W."/>
        </authorList>
    </citation>
    <scope>NUCLEOTIDE SEQUENCE [LARGE SCALE GENOMIC DNA]</scope>
    <source>
        <strain evidence="7">JP 163 A</strain>
    </source>
</reference>
<protein>
    <submittedName>
        <fullName evidence="6">DNA replication fork stabilization factor DONSON</fullName>
    </submittedName>
</protein>
<dbReference type="STRING" id="8083.ENSXMAP00000004418"/>
<reference evidence="6" key="4">
    <citation type="submission" date="2025-09" db="UniProtKB">
        <authorList>
            <consortium name="Ensembl"/>
        </authorList>
    </citation>
    <scope>IDENTIFICATION</scope>
    <source>
        <strain evidence="6">JP 163 A</strain>
    </source>
</reference>
<dbReference type="HOGENOM" id="CLU_021567_0_0_1"/>
<dbReference type="PANTHER" id="PTHR12972">
    <property type="entry name" value="DOWNSTREAM NEIGHBOR OF SON"/>
    <property type="match status" value="1"/>
</dbReference>
<dbReference type="OMA" id="WCLKTRV"/>
<comment type="subcellular location">
    <subcellularLocation>
        <location evidence="1">Nucleus</location>
    </subcellularLocation>
</comment>
<dbReference type="eggNOG" id="KOG4734">
    <property type="taxonomic scope" value="Eukaryota"/>
</dbReference>
<dbReference type="Proteomes" id="UP000002852">
    <property type="component" value="Unassembled WGS sequence"/>
</dbReference>
<evidence type="ECO:0000313" key="6">
    <source>
        <dbReference type="Ensembl" id="ENSXMAP00000004418.1"/>
    </source>
</evidence>
<evidence type="ECO:0000256" key="5">
    <source>
        <dbReference type="SAM" id="MobiDB-lite"/>
    </source>
</evidence>
<dbReference type="GeneTree" id="ENSGT00390000000447"/>
<evidence type="ECO:0000313" key="7">
    <source>
        <dbReference type="Proteomes" id="UP000002852"/>
    </source>
</evidence>
<dbReference type="OrthoDB" id="534063at2759"/>
<feature type="region of interest" description="Disordered" evidence="5">
    <location>
        <begin position="338"/>
        <end position="358"/>
    </location>
</feature>
<reference evidence="6" key="3">
    <citation type="submission" date="2025-08" db="UniProtKB">
        <authorList>
            <consortium name="Ensembl"/>
        </authorList>
    </citation>
    <scope>IDENTIFICATION</scope>
    <source>
        <strain evidence="6">JP 163 A</strain>
    </source>
</reference>
<dbReference type="InterPro" id="IPR024861">
    <property type="entry name" value="Donson"/>
</dbReference>
<dbReference type="CTD" id="29980"/>
<comment type="similarity">
    <text evidence="4">Belongs to the DONSON family.</text>
</comment>
<dbReference type="InParanoid" id="M3ZQC5"/>
<evidence type="ECO:0000256" key="4">
    <source>
        <dbReference type="ARBA" id="ARBA00025806"/>
    </source>
</evidence>
<dbReference type="Ensembl" id="ENSXMAT00000004423.2">
    <property type="protein sequence ID" value="ENSXMAP00000004418.1"/>
    <property type="gene ID" value="ENSXMAG00000004408.2"/>
</dbReference>
<feature type="compositionally biased region" description="Low complexity" evidence="5">
    <location>
        <begin position="28"/>
        <end position="49"/>
    </location>
</feature>
<keyword evidence="3" id="KW-0539">Nucleus</keyword>
<dbReference type="PRINTS" id="PR02064">
    <property type="entry name" value="DONSON"/>
</dbReference>
<feature type="region of interest" description="Disordered" evidence="5">
    <location>
        <begin position="1"/>
        <end position="67"/>
    </location>
</feature>
<organism evidence="6 7">
    <name type="scientific">Xiphophorus maculatus</name>
    <name type="common">Southern platyfish</name>
    <name type="synonym">Platypoecilus maculatus</name>
    <dbReference type="NCBI Taxonomy" id="8083"/>
    <lineage>
        <taxon>Eukaryota</taxon>
        <taxon>Metazoa</taxon>
        <taxon>Chordata</taxon>
        <taxon>Craniata</taxon>
        <taxon>Vertebrata</taxon>
        <taxon>Euteleostomi</taxon>
        <taxon>Actinopterygii</taxon>
        <taxon>Neopterygii</taxon>
        <taxon>Teleostei</taxon>
        <taxon>Neoteleostei</taxon>
        <taxon>Acanthomorphata</taxon>
        <taxon>Ovalentaria</taxon>
        <taxon>Atherinomorphae</taxon>
        <taxon>Cyprinodontiformes</taxon>
        <taxon>Poeciliidae</taxon>
        <taxon>Poeciliinae</taxon>
        <taxon>Xiphophorus</taxon>
    </lineage>
</organism>
<dbReference type="GO" id="GO:0033260">
    <property type="term" value="P:nuclear DNA replication"/>
    <property type="evidence" value="ECO:0007669"/>
    <property type="project" value="TreeGrafter"/>
</dbReference>
<dbReference type="AlphaFoldDB" id="M3ZQC5"/>
<keyword evidence="2" id="KW-0217">Developmental protein</keyword>
<keyword evidence="7" id="KW-1185">Reference proteome</keyword>
<evidence type="ECO:0000256" key="2">
    <source>
        <dbReference type="ARBA" id="ARBA00022473"/>
    </source>
</evidence>
<dbReference type="PANTHER" id="PTHR12972:SF0">
    <property type="entry name" value="PROTEIN DOWNSTREAM NEIGHBOR OF SON"/>
    <property type="match status" value="1"/>
</dbReference>